<dbReference type="InterPro" id="IPR003715">
    <property type="entry name" value="Poly_export_N"/>
</dbReference>
<reference evidence="3 4" key="1">
    <citation type="submission" date="2018-10" db="EMBL/GenBank/DDBJ databases">
        <title>Dokdonia luteus sp. nov., isolated from sea water.</title>
        <authorList>
            <person name="Zhou L.Y."/>
            <person name="Du Z.J."/>
        </authorList>
    </citation>
    <scope>NUCLEOTIDE SEQUENCE [LARGE SCALE GENOMIC DNA]</scope>
    <source>
        <strain evidence="3 4">SH27</strain>
    </source>
</reference>
<dbReference type="PANTHER" id="PTHR33619">
    <property type="entry name" value="POLYSACCHARIDE EXPORT PROTEIN GFCE-RELATED"/>
    <property type="match status" value="1"/>
</dbReference>
<dbReference type="Proteomes" id="UP000281985">
    <property type="component" value="Unassembled WGS sequence"/>
</dbReference>
<keyword evidence="3" id="KW-0762">Sugar transport</keyword>
<dbReference type="GO" id="GO:0015159">
    <property type="term" value="F:polysaccharide transmembrane transporter activity"/>
    <property type="evidence" value="ECO:0007669"/>
    <property type="project" value="InterPro"/>
</dbReference>
<comment type="caution">
    <text evidence="3">The sequence shown here is derived from an EMBL/GenBank/DDBJ whole genome shotgun (WGS) entry which is preliminary data.</text>
</comment>
<dbReference type="EMBL" id="REFV01000011">
    <property type="protein sequence ID" value="RMB57446.1"/>
    <property type="molecule type" value="Genomic_DNA"/>
</dbReference>
<feature type="domain" description="Polysaccharide export protein N-terminal" evidence="2">
    <location>
        <begin position="43"/>
        <end position="139"/>
    </location>
</feature>
<keyword evidence="1" id="KW-0732">Signal</keyword>
<dbReference type="Pfam" id="PF02563">
    <property type="entry name" value="Poly_export"/>
    <property type="match status" value="1"/>
</dbReference>
<dbReference type="Gene3D" id="3.30.1950.10">
    <property type="entry name" value="wza like domain"/>
    <property type="match status" value="1"/>
</dbReference>
<evidence type="ECO:0000313" key="4">
    <source>
        <dbReference type="Proteomes" id="UP000281985"/>
    </source>
</evidence>
<proteinExistence type="predicted"/>
<evidence type="ECO:0000256" key="1">
    <source>
        <dbReference type="ARBA" id="ARBA00022729"/>
    </source>
</evidence>
<protein>
    <submittedName>
        <fullName evidence="3">Sugar transporter</fullName>
    </submittedName>
</protein>
<evidence type="ECO:0000259" key="2">
    <source>
        <dbReference type="Pfam" id="PF02563"/>
    </source>
</evidence>
<keyword evidence="3" id="KW-0813">Transport</keyword>
<dbReference type="Gene3D" id="3.10.560.10">
    <property type="entry name" value="Outer membrane lipoprotein wza domain like"/>
    <property type="match status" value="1"/>
</dbReference>
<name>A0A3M0GJG7_9FLAO</name>
<dbReference type="PANTHER" id="PTHR33619:SF3">
    <property type="entry name" value="POLYSACCHARIDE EXPORT PROTEIN GFCE-RELATED"/>
    <property type="match status" value="1"/>
</dbReference>
<gene>
    <name evidence="3" type="ORF">EAX61_11915</name>
</gene>
<dbReference type="RefSeq" id="WP_121917924.1">
    <property type="nucleotide sequence ID" value="NZ_REFV01000011.1"/>
</dbReference>
<accession>A0A3M0GJG7</accession>
<organism evidence="3 4">
    <name type="scientific">Dokdonia sinensis</name>
    <dbReference type="NCBI Taxonomy" id="2479847"/>
    <lineage>
        <taxon>Bacteria</taxon>
        <taxon>Pseudomonadati</taxon>
        <taxon>Bacteroidota</taxon>
        <taxon>Flavobacteriia</taxon>
        <taxon>Flavobacteriales</taxon>
        <taxon>Flavobacteriaceae</taxon>
        <taxon>Dokdonia</taxon>
    </lineage>
</organism>
<keyword evidence="4" id="KW-1185">Reference proteome</keyword>
<dbReference type="OrthoDB" id="1445882at2"/>
<dbReference type="InterPro" id="IPR049712">
    <property type="entry name" value="Poly_export"/>
</dbReference>
<sequence length="262" mass="28885">MRNIFAIILLAFIVCAASCVPLKDITYLRETEKTQDSLITLQAQPPPYRVQVGDILSIRLKALDQQLVDFFNPSGNSGVSLDEGFYYDGFAIDSHGNIRVPELGEINVLGRTTEEIREIIEKRLLKDYIKDEADLFVTVKLPGIRYTLVGELGASGTRNVLAEKVSILEAIANAGGVPLTGDLTDVIIIRQYPGGQRIHHIDLTTIDVMQSPFYYIQPNDIITVNPRPQKALGIGTTGLQTFTTILTVVTTLTSIILLSTRL</sequence>
<evidence type="ECO:0000313" key="3">
    <source>
        <dbReference type="EMBL" id="RMB57446.1"/>
    </source>
</evidence>
<dbReference type="AlphaFoldDB" id="A0A3M0GJG7"/>